<dbReference type="Gene3D" id="1.10.10.10">
    <property type="entry name" value="Winged helix-like DNA-binding domain superfamily/Winged helix DNA-binding domain"/>
    <property type="match status" value="1"/>
</dbReference>
<evidence type="ECO:0000313" key="5">
    <source>
        <dbReference type="Proteomes" id="UP000309133"/>
    </source>
</evidence>
<feature type="region of interest" description="Disordered" evidence="1">
    <location>
        <begin position="47"/>
        <end position="85"/>
    </location>
</feature>
<dbReference type="InterPro" id="IPR052526">
    <property type="entry name" value="HTH-type_Bedaq_tolerance"/>
</dbReference>
<dbReference type="Pfam" id="PF01047">
    <property type="entry name" value="MarR"/>
    <property type="match status" value="1"/>
</dbReference>
<evidence type="ECO:0000313" key="4">
    <source>
        <dbReference type="EMBL" id="THG31958.1"/>
    </source>
</evidence>
<reference evidence="3 5" key="1">
    <citation type="submission" date="2019-04" db="EMBL/GenBank/DDBJ databases">
        <authorList>
            <person name="Jiang L."/>
        </authorList>
    </citation>
    <scope>NUCLEOTIDE SEQUENCE [LARGE SCALE GENOMIC DNA]</scope>
    <source>
        <strain evidence="3 5">YIM 131853</strain>
    </source>
</reference>
<name>A0A4S4FKN0_9MICO</name>
<dbReference type="InterPro" id="IPR036388">
    <property type="entry name" value="WH-like_DNA-bd_sf"/>
</dbReference>
<sequence>MIEMTTIDPDDNELRMLIQKVARRIRANRGDADVTDTQLATMMRITREGPTTPGRLADLEKVSPPSMNRTLNSLEDRGHILRTPSPDDARKVLVDLTPAARDLIAETKRLRAEWFSAHLDVLTEVERAQLRDVRDILRKLADS</sequence>
<dbReference type="SMART" id="SM00347">
    <property type="entry name" value="HTH_MARR"/>
    <property type="match status" value="1"/>
</dbReference>
<dbReference type="EMBL" id="SSSM01000003">
    <property type="protein sequence ID" value="THG31958.1"/>
    <property type="molecule type" value="Genomic_DNA"/>
</dbReference>
<dbReference type="PANTHER" id="PTHR39515:SF2">
    <property type="entry name" value="HTH-TYPE TRANSCRIPTIONAL REGULATOR RV0880"/>
    <property type="match status" value="1"/>
</dbReference>
<dbReference type="EMBL" id="SSSM01000004">
    <property type="protein sequence ID" value="THG30721.1"/>
    <property type="molecule type" value="Genomic_DNA"/>
</dbReference>
<dbReference type="PANTHER" id="PTHR39515">
    <property type="entry name" value="CONSERVED PROTEIN"/>
    <property type="match status" value="1"/>
</dbReference>
<feature type="domain" description="HTH marR-type" evidence="2">
    <location>
        <begin position="11"/>
        <end position="142"/>
    </location>
</feature>
<evidence type="ECO:0000313" key="3">
    <source>
        <dbReference type="EMBL" id="THG30721.1"/>
    </source>
</evidence>
<proteinExistence type="predicted"/>
<dbReference type="Proteomes" id="UP000309133">
    <property type="component" value="Unassembled WGS sequence"/>
</dbReference>
<gene>
    <name evidence="4" type="ORF">E6C64_07915</name>
    <name evidence="3" type="ORF">E6C64_08770</name>
</gene>
<dbReference type="PROSITE" id="PS50995">
    <property type="entry name" value="HTH_MARR_2"/>
    <property type="match status" value="1"/>
</dbReference>
<protein>
    <submittedName>
        <fullName evidence="3">MarR family transcriptional regulator</fullName>
    </submittedName>
</protein>
<keyword evidence="5" id="KW-1185">Reference proteome</keyword>
<evidence type="ECO:0000256" key="1">
    <source>
        <dbReference type="SAM" id="MobiDB-lite"/>
    </source>
</evidence>
<dbReference type="SUPFAM" id="SSF46785">
    <property type="entry name" value="Winged helix' DNA-binding domain"/>
    <property type="match status" value="1"/>
</dbReference>
<accession>A0A4S4FKN0</accession>
<feature type="compositionally biased region" description="Basic and acidic residues" evidence="1">
    <location>
        <begin position="74"/>
        <end position="85"/>
    </location>
</feature>
<comment type="caution">
    <text evidence="3">The sequence shown here is derived from an EMBL/GenBank/DDBJ whole genome shotgun (WGS) entry which is preliminary data.</text>
</comment>
<evidence type="ECO:0000259" key="2">
    <source>
        <dbReference type="PROSITE" id="PS50995"/>
    </source>
</evidence>
<organism evidence="3 5">
    <name type="scientific">Naasia lichenicola</name>
    <dbReference type="NCBI Taxonomy" id="2565933"/>
    <lineage>
        <taxon>Bacteria</taxon>
        <taxon>Bacillati</taxon>
        <taxon>Actinomycetota</taxon>
        <taxon>Actinomycetes</taxon>
        <taxon>Micrococcales</taxon>
        <taxon>Microbacteriaceae</taxon>
        <taxon>Naasia</taxon>
    </lineage>
</organism>
<dbReference type="InterPro" id="IPR000835">
    <property type="entry name" value="HTH_MarR-typ"/>
</dbReference>
<dbReference type="InterPro" id="IPR036390">
    <property type="entry name" value="WH_DNA-bd_sf"/>
</dbReference>
<dbReference type="GO" id="GO:0003700">
    <property type="term" value="F:DNA-binding transcription factor activity"/>
    <property type="evidence" value="ECO:0007669"/>
    <property type="project" value="InterPro"/>
</dbReference>
<dbReference type="AlphaFoldDB" id="A0A4S4FKN0"/>